<reference evidence="3" key="1">
    <citation type="submission" date="2020-05" db="EMBL/GenBank/DDBJ databases">
        <title>WGS assembly of Panicum virgatum.</title>
        <authorList>
            <person name="Lovell J.T."/>
            <person name="Jenkins J."/>
            <person name="Shu S."/>
            <person name="Juenger T.E."/>
            <person name="Schmutz J."/>
        </authorList>
    </citation>
    <scope>NUCLEOTIDE SEQUENCE</scope>
    <source>
        <strain evidence="3">AP13</strain>
    </source>
</reference>
<dbReference type="AlphaFoldDB" id="A0A8T0PZ01"/>
<comment type="caution">
    <text evidence="3">The sequence shown here is derived from an EMBL/GenBank/DDBJ whole genome shotgun (WGS) entry which is preliminary data.</text>
</comment>
<evidence type="ECO:0000313" key="3">
    <source>
        <dbReference type="EMBL" id="KAG2563254.1"/>
    </source>
</evidence>
<dbReference type="Pfam" id="PF12776">
    <property type="entry name" value="Myb_DNA-bind_3"/>
    <property type="match status" value="1"/>
</dbReference>
<evidence type="ECO:0000313" key="4">
    <source>
        <dbReference type="Proteomes" id="UP000823388"/>
    </source>
</evidence>
<dbReference type="PANTHER" id="PTHR46934:SF9">
    <property type="entry name" value="MYB_SANT-LIKE DOMAIN-CONTAINING PROTEIN"/>
    <property type="match status" value="1"/>
</dbReference>
<evidence type="ECO:0000259" key="2">
    <source>
        <dbReference type="Pfam" id="PF12776"/>
    </source>
</evidence>
<gene>
    <name evidence="3" type="ORF">PVAP13_8KG139000</name>
</gene>
<dbReference type="InterPro" id="IPR024752">
    <property type="entry name" value="Myb/SANT-like_dom"/>
</dbReference>
<dbReference type="PANTHER" id="PTHR46934">
    <property type="entry name" value="MYB_DNA-BIND_3 DOMAIN-CONTAINING PROTEIN-RELATED"/>
    <property type="match status" value="1"/>
</dbReference>
<keyword evidence="4" id="KW-1185">Reference proteome</keyword>
<sequence>MQTIKNCLTNKFNERFPNSQFTKQQVQEKEKELKGNYKIIREARKSGVGWNDTLGMINAEPQIWAKLIKDNAKVGKFCKKAFPLFNSFESLYEFEPTPQITEQRVEPAPQRSMSEQSTHNTVPSRNPFNSGHPFNSGLDGIESTEVQSAATNQTSEDVEGFSGKKHYIDFKKDQIEKTMKELNEKKKHEEDYSVQNCIDIVDAIEELTDEQKADCNELFQSEMNRQIFVGTKNPKGSRPSFGNGDGSAFGAGASSLE</sequence>
<feature type="domain" description="Myb/SANT-like" evidence="2">
    <location>
        <begin position="9"/>
        <end position="66"/>
    </location>
</feature>
<accession>A0A8T0PZ01</accession>
<evidence type="ECO:0000256" key="1">
    <source>
        <dbReference type="SAM" id="MobiDB-lite"/>
    </source>
</evidence>
<proteinExistence type="predicted"/>
<dbReference type="EMBL" id="CM029051">
    <property type="protein sequence ID" value="KAG2563254.1"/>
    <property type="molecule type" value="Genomic_DNA"/>
</dbReference>
<name>A0A8T0PZ01_PANVG</name>
<feature type="compositionally biased region" description="Polar residues" evidence="1">
    <location>
        <begin position="111"/>
        <end position="133"/>
    </location>
</feature>
<dbReference type="Proteomes" id="UP000823388">
    <property type="component" value="Chromosome 8K"/>
</dbReference>
<feature type="region of interest" description="Disordered" evidence="1">
    <location>
        <begin position="230"/>
        <end position="257"/>
    </location>
</feature>
<protein>
    <recommendedName>
        <fullName evidence="2">Myb/SANT-like domain-containing protein</fullName>
    </recommendedName>
</protein>
<feature type="region of interest" description="Disordered" evidence="1">
    <location>
        <begin position="102"/>
        <end position="140"/>
    </location>
</feature>
<organism evidence="3 4">
    <name type="scientific">Panicum virgatum</name>
    <name type="common">Blackwell switchgrass</name>
    <dbReference type="NCBI Taxonomy" id="38727"/>
    <lineage>
        <taxon>Eukaryota</taxon>
        <taxon>Viridiplantae</taxon>
        <taxon>Streptophyta</taxon>
        <taxon>Embryophyta</taxon>
        <taxon>Tracheophyta</taxon>
        <taxon>Spermatophyta</taxon>
        <taxon>Magnoliopsida</taxon>
        <taxon>Liliopsida</taxon>
        <taxon>Poales</taxon>
        <taxon>Poaceae</taxon>
        <taxon>PACMAD clade</taxon>
        <taxon>Panicoideae</taxon>
        <taxon>Panicodae</taxon>
        <taxon>Paniceae</taxon>
        <taxon>Panicinae</taxon>
        <taxon>Panicum</taxon>
        <taxon>Panicum sect. Hiantes</taxon>
    </lineage>
</organism>